<dbReference type="FunFam" id="3.30.70.270:FF:000001">
    <property type="entry name" value="Diguanylate cyclase domain protein"/>
    <property type="match status" value="1"/>
</dbReference>
<dbReference type="InterPro" id="IPR043128">
    <property type="entry name" value="Rev_trsase/Diguanyl_cyclase"/>
</dbReference>
<dbReference type="PROSITE" id="PS50113">
    <property type="entry name" value="PAC"/>
    <property type="match status" value="3"/>
</dbReference>
<dbReference type="Gene3D" id="3.30.70.270">
    <property type="match status" value="1"/>
</dbReference>
<reference evidence="6 7" key="1">
    <citation type="submission" date="2017-01" db="EMBL/GenBank/DDBJ databases">
        <authorList>
            <person name="Mah S.A."/>
            <person name="Swanson W.J."/>
            <person name="Moy G.W."/>
            <person name="Vacquier V.D."/>
        </authorList>
    </citation>
    <scope>NUCLEOTIDE SEQUENCE [LARGE SCALE GENOMIC DNA]</scope>
    <source>
        <strain evidence="6 7">DCY110</strain>
    </source>
</reference>
<dbReference type="PANTHER" id="PTHR44757">
    <property type="entry name" value="DIGUANYLATE CYCLASE DGCP"/>
    <property type="match status" value="1"/>
</dbReference>
<dbReference type="NCBIfam" id="TIGR00254">
    <property type="entry name" value="GGDEF"/>
    <property type="match status" value="1"/>
</dbReference>
<dbReference type="RefSeq" id="WP_076195574.1">
    <property type="nucleotide sequence ID" value="NZ_CP019236.1"/>
</dbReference>
<dbReference type="InterPro" id="IPR001610">
    <property type="entry name" value="PAC"/>
</dbReference>
<dbReference type="InterPro" id="IPR035965">
    <property type="entry name" value="PAS-like_dom_sf"/>
</dbReference>
<dbReference type="SMART" id="SM00267">
    <property type="entry name" value="GGDEF"/>
    <property type="match status" value="1"/>
</dbReference>
<proteinExistence type="predicted"/>
<dbReference type="SUPFAM" id="SSF55785">
    <property type="entry name" value="PYP-like sensor domain (PAS domain)"/>
    <property type="match status" value="4"/>
</dbReference>
<dbReference type="InterPro" id="IPR003018">
    <property type="entry name" value="GAF"/>
</dbReference>
<sequence>MKDETSAPDAGNQREPSTLGILAKTDGHDLPRPASAGVRPAHAEALEVASQVARIGGWIVDLPWGQLTWSDEVAVIHELPPGTTPPLEEAFALYAPDDRAAIREAFGECAQRGTPFDLELQIVTARGARRWVRVMGRAVFAEGDAGGEARVRRVQGAFQDISDRKQIEEDLRLSEERFKYVSRATADAVWDWDLRTDAMWWNEGLNHLFGVAPEGTAPDSASWVSRLHPADRQRVLDSIHEVIDGGGRNWSAEYRFRRQDGSYAEVLDRGFVIHDAHGAAVRMVGGMSDLSEERLAEEEALLDAETRANIVKIQQEIAALDLDLQAVMTLTAERARMLTGATGGLIELLEGAYLVCRASSGKTARQIGVQLPLDDSLSGRALKSGDVLISHDVETDARVNRAASHHIGARSVIAAPLRSGAEMIGVLKVLSDVPQAFTERDVVNMQILVTSLGTIIQRHRIAEQLRQSESQYRLLFNNNPMPMWVYEAEHWRFLAVNQAAMDHYGYSEAEFLSMRLSDIWPPDDVAAFAQLSDAVLNNRPQYAVKRRHRKKNGEFIDVESSGNSIVFNGQSARLAMANDVTHRLRAERELASVSRAQRMLSACNESLIRATSEADLLQEICRITVDIGGYRMAWVGYAQDDAEKSVSIAAHWGKATDYLHDLPLSWSPDVRIGQGPVGRTIRSGEMVIVEDISKDDSFAPWVQRALASGFHGVVCLPLRTADGGANGPTDRTFGLFYLYAPRVLQIGADEVRLLEELANDLAFGIANLRAQEEQRRLQAAVLKVAVAVSAGTGSTFFEHLARNMAEALGAQVGAIAKLLPAEASAPPSLRVLSAVVNGAPRPPFDCPLSGTPCEDLTQGQWLLTDIPVGGLPTSSTLAGFPVRAHAGRRLDNSAGQPIGVIAVMFDAPLTRPDFVVSTLQIFAARAAAEIERQEADARILDQASLLDKAQDAIIVRGLNHRVLYWNKSAERLYGWTSEEALGQALADRTHMDPGAFEQAHAELMASGEWSGEITQMRKDGSLLTVEARWTLVRDAAGSPVSVLAINTDITARKTAEREIQKLAFYDPLTQLPNRLLLMDRLQQALAASARSGRGGALLFIDLDNFKTLNDTLGHDQGDLLLQQVALRLTSCVRGADSVARLGGDEFVVMLEDLGQGAAEIATQAKLVGEKVLATLATPYRLAHGEHQSTASIGIAPFNNHHDSMGELLKQADIAMYQAKAAGRNTLRFFDPGLQAAVTARASLEADLRTALAQDEFTLHYQPQSDGRGHISGVEALIRWAHPQRGPVSPAAFIPLAEETGIILQIGQKVLQIACTLLADWARRPETAHLTMAVNVSSRQFRHPDFVGHVTDVLRSTGANPHRLKLELTESLMVDDMDVTIEKMTELQRQGVGFSLDDFGTGYSSLSYLKRLPLDQLKIDQSFVRDVLTDANDSAIARTIIALGQSLGLNVIAEGVETEAQRDFLSSHGCHAYQGYLYSRPLTEAALAAFIRERSPVIAGLDA</sequence>
<dbReference type="NCBIfam" id="TIGR00229">
    <property type="entry name" value="sensory_box"/>
    <property type="match status" value="3"/>
</dbReference>
<dbReference type="KEGG" id="rhy:RD110_00175"/>
<dbReference type="InterPro" id="IPR000700">
    <property type="entry name" value="PAS-assoc_C"/>
</dbReference>
<dbReference type="InterPro" id="IPR001633">
    <property type="entry name" value="EAL_dom"/>
</dbReference>
<dbReference type="Pfam" id="PF00563">
    <property type="entry name" value="EAL"/>
    <property type="match status" value="1"/>
</dbReference>
<dbReference type="InterPro" id="IPR035919">
    <property type="entry name" value="EAL_sf"/>
</dbReference>
<feature type="domain" description="PAC" evidence="3">
    <location>
        <begin position="250"/>
        <end position="302"/>
    </location>
</feature>
<feature type="domain" description="GGDEF" evidence="5">
    <location>
        <begin position="1093"/>
        <end position="1231"/>
    </location>
</feature>
<dbReference type="SMART" id="SM00052">
    <property type="entry name" value="EAL"/>
    <property type="match status" value="1"/>
</dbReference>
<dbReference type="FunFam" id="3.20.20.450:FF:000001">
    <property type="entry name" value="Cyclic di-GMP phosphodiesterase yahA"/>
    <property type="match status" value="1"/>
</dbReference>
<evidence type="ECO:0000313" key="6">
    <source>
        <dbReference type="EMBL" id="APW35826.1"/>
    </source>
</evidence>
<comment type="catalytic activity">
    <reaction evidence="1">
        <text>3',3'-c-di-GMP + H2O = 5'-phosphoguanylyl(3'-&gt;5')guanosine + H(+)</text>
        <dbReference type="Rhea" id="RHEA:24902"/>
        <dbReference type="ChEBI" id="CHEBI:15377"/>
        <dbReference type="ChEBI" id="CHEBI:15378"/>
        <dbReference type="ChEBI" id="CHEBI:58754"/>
        <dbReference type="ChEBI" id="CHEBI:58805"/>
        <dbReference type="EC" id="3.1.4.52"/>
    </reaction>
    <physiologicalReaction direction="left-to-right" evidence="1">
        <dbReference type="Rhea" id="RHEA:24903"/>
    </physiologicalReaction>
</comment>
<dbReference type="SUPFAM" id="SSF55781">
    <property type="entry name" value="GAF domain-like"/>
    <property type="match status" value="3"/>
</dbReference>
<dbReference type="GO" id="GO:0006355">
    <property type="term" value="P:regulation of DNA-templated transcription"/>
    <property type="evidence" value="ECO:0007669"/>
    <property type="project" value="InterPro"/>
</dbReference>
<dbReference type="SMART" id="SM00086">
    <property type="entry name" value="PAC"/>
    <property type="match status" value="4"/>
</dbReference>
<evidence type="ECO:0000259" key="4">
    <source>
        <dbReference type="PROSITE" id="PS50883"/>
    </source>
</evidence>
<feature type="domain" description="PAS" evidence="2">
    <location>
        <begin position="468"/>
        <end position="539"/>
    </location>
</feature>
<name>A0A1P8JPZ7_9BURK</name>
<feature type="domain" description="PAC" evidence="3">
    <location>
        <begin position="116"/>
        <end position="173"/>
    </location>
</feature>
<dbReference type="Gene3D" id="3.30.450.20">
    <property type="entry name" value="PAS domain"/>
    <property type="match status" value="4"/>
</dbReference>
<dbReference type="STRING" id="1842727.RD110_00175"/>
<dbReference type="PROSITE" id="PS50112">
    <property type="entry name" value="PAS"/>
    <property type="match status" value="3"/>
</dbReference>
<evidence type="ECO:0000259" key="2">
    <source>
        <dbReference type="PROSITE" id="PS50112"/>
    </source>
</evidence>
<evidence type="ECO:0000313" key="7">
    <source>
        <dbReference type="Proteomes" id="UP000186609"/>
    </source>
</evidence>
<dbReference type="Pfam" id="PF00989">
    <property type="entry name" value="PAS"/>
    <property type="match status" value="1"/>
</dbReference>
<evidence type="ECO:0000259" key="3">
    <source>
        <dbReference type="PROSITE" id="PS50113"/>
    </source>
</evidence>
<dbReference type="CDD" id="cd01948">
    <property type="entry name" value="EAL"/>
    <property type="match status" value="1"/>
</dbReference>
<dbReference type="InterPro" id="IPR000160">
    <property type="entry name" value="GGDEF_dom"/>
</dbReference>
<feature type="domain" description="EAL" evidence="4">
    <location>
        <begin position="1240"/>
        <end position="1494"/>
    </location>
</feature>
<accession>A0A1P8JPZ7</accession>
<dbReference type="SMART" id="SM00091">
    <property type="entry name" value="PAS"/>
    <property type="match status" value="3"/>
</dbReference>
<dbReference type="GO" id="GO:0071111">
    <property type="term" value="F:cyclic-guanylate-specific phosphodiesterase activity"/>
    <property type="evidence" value="ECO:0007669"/>
    <property type="project" value="UniProtKB-EC"/>
</dbReference>
<feature type="domain" description="PAS" evidence="2">
    <location>
        <begin position="945"/>
        <end position="992"/>
    </location>
</feature>
<organism evidence="6 7">
    <name type="scientific">Rhodoferax koreensis</name>
    <dbReference type="NCBI Taxonomy" id="1842727"/>
    <lineage>
        <taxon>Bacteria</taxon>
        <taxon>Pseudomonadati</taxon>
        <taxon>Pseudomonadota</taxon>
        <taxon>Betaproteobacteria</taxon>
        <taxon>Burkholderiales</taxon>
        <taxon>Comamonadaceae</taxon>
        <taxon>Rhodoferax</taxon>
    </lineage>
</organism>
<dbReference type="GO" id="GO:0071732">
    <property type="term" value="P:cellular response to nitric oxide"/>
    <property type="evidence" value="ECO:0007669"/>
    <property type="project" value="UniProtKB-ARBA"/>
</dbReference>
<dbReference type="Pfam" id="PF13185">
    <property type="entry name" value="GAF_2"/>
    <property type="match status" value="2"/>
</dbReference>
<evidence type="ECO:0008006" key="8">
    <source>
        <dbReference type="Google" id="ProtNLM"/>
    </source>
</evidence>
<dbReference type="SUPFAM" id="SSF141868">
    <property type="entry name" value="EAL domain-like"/>
    <property type="match status" value="1"/>
</dbReference>
<dbReference type="PANTHER" id="PTHR44757:SF2">
    <property type="entry name" value="BIOFILM ARCHITECTURE MAINTENANCE PROTEIN MBAA"/>
    <property type="match status" value="1"/>
</dbReference>
<dbReference type="Pfam" id="PF00990">
    <property type="entry name" value="GGDEF"/>
    <property type="match status" value="1"/>
</dbReference>
<dbReference type="EMBL" id="CP019236">
    <property type="protein sequence ID" value="APW35826.1"/>
    <property type="molecule type" value="Genomic_DNA"/>
</dbReference>
<dbReference type="InterPro" id="IPR029016">
    <property type="entry name" value="GAF-like_dom_sf"/>
</dbReference>
<dbReference type="InterPro" id="IPR013767">
    <property type="entry name" value="PAS_fold"/>
</dbReference>
<feature type="domain" description="PAS" evidence="2">
    <location>
        <begin position="174"/>
        <end position="246"/>
    </location>
</feature>
<dbReference type="Gene3D" id="3.20.20.450">
    <property type="entry name" value="EAL domain"/>
    <property type="match status" value="1"/>
</dbReference>
<dbReference type="PROSITE" id="PS50887">
    <property type="entry name" value="GGDEF"/>
    <property type="match status" value="1"/>
</dbReference>
<dbReference type="SMART" id="SM00065">
    <property type="entry name" value="GAF"/>
    <property type="match status" value="2"/>
</dbReference>
<gene>
    <name evidence="6" type="ORF">RD110_00175</name>
</gene>
<dbReference type="InterPro" id="IPR013655">
    <property type="entry name" value="PAS_fold_3"/>
</dbReference>
<dbReference type="CDD" id="cd01949">
    <property type="entry name" value="GGDEF"/>
    <property type="match status" value="1"/>
</dbReference>
<dbReference type="Gene3D" id="3.30.450.40">
    <property type="match status" value="2"/>
</dbReference>
<dbReference type="CDD" id="cd00130">
    <property type="entry name" value="PAS"/>
    <property type="match status" value="4"/>
</dbReference>
<dbReference type="InterPro" id="IPR000014">
    <property type="entry name" value="PAS"/>
</dbReference>
<dbReference type="InterPro" id="IPR029787">
    <property type="entry name" value="Nucleotide_cyclase"/>
</dbReference>
<dbReference type="SUPFAM" id="SSF55073">
    <property type="entry name" value="Nucleotide cyclase"/>
    <property type="match status" value="1"/>
</dbReference>
<evidence type="ECO:0000259" key="5">
    <source>
        <dbReference type="PROSITE" id="PS50887"/>
    </source>
</evidence>
<dbReference type="PROSITE" id="PS50883">
    <property type="entry name" value="EAL"/>
    <property type="match status" value="1"/>
</dbReference>
<keyword evidence="7" id="KW-1185">Reference proteome</keyword>
<evidence type="ECO:0000256" key="1">
    <source>
        <dbReference type="ARBA" id="ARBA00051114"/>
    </source>
</evidence>
<dbReference type="Proteomes" id="UP000186609">
    <property type="component" value="Chromosome"/>
</dbReference>
<feature type="domain" description="PAC" evidence="3">
    <location>
        <begin position="1009"/>
        <end position="1061"/>
    </location>
</feature>
<protein>
    <recommendedName>
        <fullName evidence="8">Diguanylate cyclase</fullName>
    </recommendedName>
</protein>
<dbReference type="Pfam" id="PF08447">
    <property type="entry name" value="PAS_3"/>
    <property type="match status" value="3"/>
</dbReference>
<dbReference type="InterPro" id="IPR052155">
    <property type="entry name" value="Biofilm_reg_signaling"/>
</dbReference>